<proteinExistence type="predicted"/>
<gene>
    <name evidence="1" type="ORF">GXX48_11855</name>
</gene>
<dbReference type="InterPro" id="IPR014347">
    <property type="entry name" value="Tautomerase/MIF_sf"/>
</dbReference>
<sequence length="133" mass="14740">MPVFNAHLPSGRFTKDQKRKLADALNQSLVQALNLPQEDRFIAITEHADGELYLHPTYMDMQRTESAIIVSVMLGPHHPLENKKRLAASINKLVVEAVGLSPDDIFIAIIPVPRENFSFGRGELQLEPAGANS</sequence>
<evidence type="ECO:0000313" key="2">
    <source>
        <dbReference type="Proteomes" id="UP000551563"/>
    </source>
</evidence>
<dbReference type="InterPro" id="IPR037479">
    <property type="entry name" value="Tauto_MSAD"/>
</dbReference>
<name>A0A7V6PCE3_9HYPH</name>
<comment type="caution">
    <text evidence="1">The sequence shown here is derived from an EMBL/GenBank/DDBJ whole genome shotgun (WGS) entry which is preliminary data.</text>
</comment>
<dbReference type="AlphaFoldDB" id="A0A7V6PCE3"/>
<dbReference type="Gene3D" id="3.30.429.10">
    <property type="entry name" value="Macrophage Migration Inhibitory Factor"/>
    <property type="match status" value="1"/>
</dbReference>
<dbReference type="EMBL" id="DUMN01000342">
    <property type="protein sequence ID" value="HHV68320.1"/>
    <property type="molecule type" value="Genomic_DNA"/>
</dbReference>
<protein>
    <submittedName>
        <fullName evidence="1">Tautomerase family protein</fullName>
    </submittedName>
</protein>
<dbReference type="Proteomes" id="UP000551563">
    <property type="component" value="Unassembled WGS sequence"/>
</dbReference>
<evidence type="ECO:0000313" key="1">
    <source>
        <dbReference type="EMBL" id="HHV68320.1"/>
    </source>
</evidence>
<dbReference type="Pfam" id="PF14552">
    <property type="entry name" value="Tautomerase_2"/>
    <property type="match status" value="1"/>
</dbReference>
<reference evidence="1 2" key="1">
    <citation type="journal article" date="2020" name="Biotechnol. Biofuels">
        <title>New insights from the biogas microbiome by comprehensive genome-resolved metagenomics of nearly 1600 species originating from multiple anaerobic digesters.</title>
        <authorList>
            <person name="Campanaro S."/>
            <person name="Treu L."/>
            <person name="Rodriguez-R L.M."/>
            <person name="Kovalovszki A."/>
            <person name="Ziels R.M."/>
            <person name="Maus I."/>
            <person name="Zhu X."/>
            <person name="Kougias P.G."/>
            <person name="Basile A."/>
            <person name="Luo G."/>
            <person name="Schluter A."/>
            <person name="Konstantinidis K.T."/>
            <person name="Angelidaki I."/>
        </authorList>
    </citation>
    <scope>NUCLEOTIDE SEQUENCE [LARGE SCALE GENOMIC DNA]</scope>
    <source>
        <strain evidence="1">AS04akNAM_66</strain>
    </source>
</reference>
<dbReference type="SUPFAM" id="SSF55331">
    <property type="entry name" value="Tautomerase/MIF"/>
    <property type="match status" value="1"/>
</dbReference>
<dbReference type="PANTHER" id="PTHR38460:SF1">
    <property type="entry name" value="TAUTOMERASE YOLI-RELATED"/>
    <property type="match status" value="1"/>
</dbReference>
<accession>A0A7V6PCE3</accession>
<organism evidence="1 2">
    <name type="scientific">Brucella intermedia</name>
    <dbReference type="NCBI Taxonomy" id="94625"/>
    <lineage>
        <taxon>Bacteria</taxon>
        <taxon>Pseudomonadati</taxon>
        <taxon>Pseudomonadota</taxon>
        <taxon>Alphaproteobacteria</taxon>
        <taxon>Hyphomicrobiales</taxon>
        <taxon>Brucellaceae</taxon>
        <taxon>Brucella/Ochrobactrum group</taxon>
        <taxon>Brucella</taxon>
    </lineage>
</organism>
<dbReference type="PANTHER" id="PTHR38460">
    <property type="entry name" value="TAUTOMERASE YOLI-RELATED"/>
    <property type="match status" value="1"/>
</dbReference>